<dbReference type="Proteomes" id="UP001530400">
    <property type="component" value="Unassembled WGS sequence"/>
</dbReference>
<proteinExistence type="predicted"/>
<dbReference type="AlphaFoldDB" id="A0ABD3NIT8"/>
<gene>
    <name evidence="1" type="ORF">ACHAWO_012561</name>
</gene>
<keyword evidence="2" id="KW-1185">Reference proteome</keyword>
<sequence>MEPVLDVLRKMRGVTGVRLDYVVRIDLRPKPEASDPSTAYLTIDDEMVARHPILTAAAPADPEEAEKRGPFNSNFIMDSQTVFYAWTYSKDCRAGKYGRKLYFKLTSHYIGQKMIDHMAATMEATLRNLTYKKKEEHQIYQTVTGVLGFVHPRTGQLYHLVLHQCIHIPHLTHHLLCPMQVRVNDVTINEVPKFIRPDPSPNTHSIIATEQGTDQQVALSLQLKGVTLYLPVLTVSKNEFESGDYPRIELTNEHLEWDPTTTTYEWQEEAMTNYEGNIVASDDTASRGRRLIINSLSTSGLSTKIAADVTDDLNFSDVLESYINVSTLDAISSQASKPIDSETLSKRWNIPLDRAKKTILKTTQ</sequence>
<accession>A0ABD3NIT8</accession>
<name>A0ABD3NIT8_9STRA</name>
<organism evidence="1 2">
    <name type="scientific">Cyclotella atomus</name>
    <dbReference type="NCBI Taxonomy" id="382360"/>
    <lineage>
        <taxon>Eukaryota</taxon>
        <taxon>Sar</taxon>
        <taxon>Stramenopiles</taxon>
        <taxon>Ochrophyta</taxon>
        <taxon>Bacillariophyta</taxon>
        <taxon>Coscinodiscophyceae</taxon>
        <taxon>Thalassiosirophycidae</taxon>
        <taxon>Stephanodiscales</taxon>
        <taxon>Stephanodiscaceae</taxon>
        <taxon>Cyclotella</taxon>
    </lineage>
</organism>
<dbReference type="EMBL" id="JALLPJ020001127">
    <property type="protein sequence ID" value="KAL3775914.1"/>
    <property type="molecule type" value="Genomic_DNA"/>
</dbReference>
<comment type="caution">
    <text evidence="1">The sequence shown here is derived from an EMBL/GenBank/DDBJ whole genome shotgun (WGS) entry which is preliminary data.</text>
</comment>
<reference evidence="1 2" key="1">
    <citation type="submission" date="2024-10" db="EMBL/GenBank/DDBJ databases">
        <title>Updated reference genomes for cyclostephanoid diatoms.</title>
        <authorList>
            <person name="Roberts W.R."/>
            <person name="Alverson A.J."/>
        </authorList>
    </citation>
    <scope>NUCLEOTIDE SEQUENCE [LARGE SCALE GENOMIC DNA]</scope>
    <source>
        <strain evidence="1 2">AJA010-31</strain>
    </source>
</reference>
<protein>
    <submittedName>
        <fullName evidence="1">Uncharacterized protein</fullName>
    </submittedName>
</protein>
<evidence type="ECO:0000313" key="2">
    <source>
        <dbReference type="Proteomes" id="UP001530400"/>
    </source>
</evidence>
<evidence type="ECO:0000313" key="1">
    <source>
        <dbReference type="EMBL" id="KAL3775914.1"/>
    </source>
</evidence>